<reference evidence="2 3" key="1">
    <citation type="journal article" date="2016" name="Mol. Biol. Evol.">
        <title>Comparative Genomics of Early-Diverging Mushroom-Forming Fungi Provides Insights into the Origins of Lignocellulose Decay Capabilities.</title>
        <authorList>
            <person name="Nagy L.G."/>
            <person name="Riley R."/>
            <person name="Tritt A."/>
            <person name="Adam C."/>
            <person name="Daum C."/>
            <person name="Floudas D."/>
            <person name="Sun H."/>
            <person name="Yadav J.S."/>
            <person name="Pangilinan J."/>
            <person name="Larsson K.H."/>
            <person name="Matsuura K."/>
            <person name="Barry K."/>
            <person name="Labutti K."/>
            <person name="Kuo R."/>
            <person name="Ohm R.A."/>
            <person name="Bhattacharya S.S."/>
            <person name="Shirouzu T."/>
            <person name="Yoshinaga Y."/>
            <person name="Martin F.M."/>
            <person name="Grigoriev I.V."/>
            <person name="Hibbett D.S."/>
        </authorList>
    </citation>
    <scope>NUCLEOTIDE SEQUENCE [LARGE SCALE GENOMIC DNA]</scope>
    <source>
        <strain evidence="2 3">HHB12029</strain>
    </source>
</reference>
<keyword evidence="1" id="KW-0732">Signal</keyword>
<feature type="chain" id="PRO_5007858195" evidence="1">
    <location>
        <begin position="21"/>
        <end position="78"/>
    </location>
</feature>
<dbReference type="GO" id="GO:0016020">
    <property type="term" value="C:membrane"/>
    <property type="evidence" value="ECO:0007669"/>
    <property type="project" value="InterPro"/>
</dbReference>
<dbReference type="OrthoDB" id="414243at2759"/>
<accession>A0A165GFN1</accession>
<feature type="signal peptide" evidence="1">
    <location>
        <begin position="1"/>
        <end position="20"/>
    </location>
</feature>
<dbReference type="InterPro" id="IPR015919">
    <property type="entry name" value="Cadherin-like_sf"/>
</dbReference>
<name>A0A165GFN1_EXIGL</name>
<proteinExistence type="predicted"/>
<dbReference type="Proteomes" id="UP000077266">
    <property type="component" value="Unassembled WGS sequence"/>
</dbReference>
<dbReference type="InParanoid" id="A0A165GFN1"/>
<sequence>MAVLVHVLLIALSTVTVSVSARVNAPAQSQLPLIARTGQAYSWSLRPDTFVPPPSSDVVAKNLPEWLSFDASTLTFSG</sequence>
<dbReference type="EMBL" id="KV426048">
    <property type="protein sequence ID" value="KZV90448.1"/>
    <property type="molecule type" value="Genomic_DNA"/>
</dbReference>
<keyword evidence="3" id="KW-1185">Reference proteome</keyword>
<dbReference type="Gene3D" id="2.60.40.10">
    <property type="entry name" value="Immunoglobulins"/>
    <property type="match status" value="1"/>
</dbReference>
<gene>
    <name evidence="2" type="ORF">EXIGLDRAFT_770776</name>
</gene>
<organism evidence="2 3">
    <name type="scientific">Exidia glandulosa HHB12029</name>
    <dbReference type="NCBI Taxonomy" id="1314781"/>
    <lineage>
        <taxon>Eukaryota</taxon>
        <taxon>Fungi</taxon>
        <taxon>Dikarya</taxon>
        <taxon>Basidiomycota</taxon>
        <taxon>Agaricomycotina</taxon>
        <taxon>Agaricomycetes</taxon>
        <taxon>Auriculariales</taxon>
        <taxon>Exidiaceae</taxon>
        <taxon>Exidia</taxon>
    </lineage>
</organism>
<feature type="non-terminal residue" evidence="2">
    <location>
        <position position="78"/>
    </location>
</feature>
<dbReference type="GO" id="GO:0005509">
    <property type="term" value="F:calcium ion binding"/>
    <property type="evidence" value="ECO:0007669"/>
    <property type="project" value="InterPro"/>
</dbReference>
<evidence type="ECO:0000256" key="1">
    <source>
        <dbReference type="SAM" id="SignalP"/>
    </source>
</evidence>
<dbReference type="AlphaFoldDB" id="A0A165GFN1"/>
<dbReference type="Pfam" id="PF05345">
    <property type="entry name" value="He_PIG"/>
    <property type="match status" value="1"/>
</dbReference>
<evidence type="ECO:0000313" key="3">
    <source>
        <dbReference type="Proteomes" id="UP000077266"/>
    </source>
</evidence>
<dbReference type="InterPro" id="IPR013783">
    <property type="entry name" value="Ig-like_fold"/>
</dbReference>
<dbReference type="SUPFAM" id="SSF49313">
    <property type="entry name" value="Cadherin-like"/>
    <property type="match status" value="1"/>
</dbReference>
<evidence type="ECO:0000313" key="2">
    <source>
        <dbReference type="EMBL" id="KZV90448.1"/>
    </source>
</evidence>
<protein>
    <submittedName>
        <fullName evidence="2">Uncharacterized protein</fullName>
    </submittedName>
</protein>